<gene>
    <name evidence="1" type="ORF">HNQ70_000668</name>
</gene>
<dbReference type="GO" id="GO:0006635">
    <property type="term" value="P:fatty acid beta-oxidation"/>
    <property type="evidence" value="ECO:0007669"/>
    <property type="project" value="TreeGrafter"/>
</dbReference>
<reference evidence="1 2" key="1">
    <citation type="submission" date="2020-08" db="EMBL/GenBank/DDBJ databases">
        <title>Genomic Encyclopedia of Type Strains, Phase IV (KMG-IV): sequencing the most valuable type-strain genomes for metagenomic binning, comparative biology and taxonomic classification.</title>
        <authorList>
            <person name="Goeker M."/>
        </authorList>
    </citation>
    <scope>NUCLEOTIDE SEQUENCE [LARGE SCALE GENOMIC DNA]</scope>
    <source>
        <strain evidence="1 2">DSM 29781</strain>
    </source>
</reference>
<comment type="caution">
    <text evidence="1">The sequence shown here is derived from an EMBL/GenBank/DDBJ whole genome shotgun (WGS) entry which is preliminary data.</text>
</comment>
<evidence type="ECO:0000313" key="2">
    <source>
        <dbReference type="Proteomes" id="UP000532440"/>
    </source>
</evidence>
<dbReference type="Pfam" id="PF00378">
    <property type="entry name" value="ECH_1"/>
    <property type="match status" value="1"/>
</dbReference>
<dbReference type="Proteomes" id="UP000532440">
    <property type="component" value="Unassembled WGS sequence"/>
</dbReference>
<proteinExistence type="predicted"/>
<dbReference type="SUPFAM" id="SSF52096">
    <property type="entry name" value="ClpP/crotonase"/>
    <property type="match status" value="1"/>
</dbReference>
<name>A0A7W8HEQ8_9BURK</name>
<dbReference type="EMBL" id="JACHGB010000001">
    <property type="protein sequence ID" value="MBB5270684.1"/>
    <property type="molecule type" value="Genomic_DNA"/>
</dbReference>
<dbReference type="RefSeq" id="WP_183964219.1">
    <property type="nucleotide sequence ID" value="NZ_BAABEW010000004.1"/>
</dbReference>
<dbReference type="GO" id="GO:0003824">
    <property type="term" value="F:catalytic activity"/>
    <property type="evidence" value="ECO:0007669"/>
    <property type="project" value="UniProtKB-ARBA"/>
</dbReference>
<dbReference type="CDD" id="cd06558">
    <property type="entry name" value="crotonase-like"/>
    <property type="match status" value="1"/>
</dbReference>
<dbReference type="AlphaFoldDB" id="A0A7W8HEQ8"/>
<organism evidence="1 2">
    <name type="scientific">Quisquiliibacterium transsilvanicum</name>
    <dbReference type="NCBI Taxonomy" id="1549638"/>
    <lineage>
        <taxon>Bacteria</taxon>
        <taxon>Pseudomonadati</taxon>
        <taxon>Pseudomonadota</taxon>
        <taxon>Betaproteobacteria</taxon>
        <taxon>Burkholderiales</taxon>
        <taxon>Burkholderiaceae</taxon>
        <taxon>Quisquiliibacterium</taxon>
    </lineage>
</organism>
<dbReference type="Gene3D" id="3.90.226.10">
    <property type="entry name" value="2-enoyl-CoA Hydratase, Chain A, domain 1"/>
    <property type="match status" value="1"/>
</dbReference>
<dbReference type="PANTHER" id="PTHR11941:SF54">
    <property type="entry name" value="ENOYL-COA HYDRATASE, MITOCHONDRIAL"/>
    <property type="match status" value="1"/>
</dbReference>
<evidence type="ECO:0000313" key="1">
    <source>
        <dbReference type="EMBL" id="MBB5270684.1"/>
    </source>
</evidence>
<sequence>MSVQSRGPVKIERDGRIVRVTFDSGRRGNPMSRAAMQALLETAQALETDPHISAIVVTGPPGLFTYGFDLGEGAPAADIGLAERREILAVGPRMCAAWERLEPLTVLATEGWCVGGGVALAASFDLRVTDTSGGFYVPEVERGMNMSWGSVPRLVNLVGPSRAKRLVMLAEKIDAPTAAAWGLVDECVPAGQSLARAMEFAQRAAQMPPVPLRMCKAGINAYANALAASTAALDRDQFILAQMGEDYREGVQAFLEKREPVYRGR</sequence>
<dbReference type="InterPro" id="IPR001753">
    <property type="entry name" value="Enoyl-CoA_hydra/iso"/>
</dbReference>
<accession>A0A7W8HEQ8</accession>
<dbReference type="PANTHER" id="PTHR11941">
    <property type="entry name" value="ENOYL-COA HYDRATASE-RELATED"/>
    <property type="match status" value="1"/>
</dbReference>
<dbReference type="InterPro" id="IPR029045">
    <property type="entry name" value="ClpP/crotonase-like_dom_sf"/>
</dbReference>
<protein>
    <submittedName>
        <fullName evidence="1">Enoyl-CoA hydratase/carnithine racemase</fullName>
    </submittedName>
</protein>
<keyword evidence="2" id="KW-1185">Reference proteome</keyword>